<evidence type="ECO:0000256" key="3">
    <source>
        <dbReference type="HAMAP-Rule" id="MF_01032"/>
    </source>
</evidence>
<sequence length="163" mass="17701">MIEGRVFKFGDHIDTDLIIPARYLNTSDPAELAKHCLEDADPSFAKEVRPGDVIVAGVNFGCGSSREHAPLAIKAAGVACVVAQSFARIFYRNAFNIGLPLLECPDAPRIPAGSRVRVDLQSGRIEVLDTGEVFTARPIPPFMQEIIAAGGLIPYVEKRLKTR</sequence>
<keyword evidence="3" id="KW-0028">Amino-acid biosynthesis</keyword>
<keyword evidence="6" id="KW-1185">Reference proteome</keyword>
<dbReference type="RefSeq" id="WP_115792015.1">
    <property type="nucleotide sequence ID" value="NZ_QSLN01000002.1"/>
</dbReference>
<dbReference type="FunFam" id="3.20.19.10:FF:000007">
    <property type="entry name" value="Isopropylmalate/citramalate isomerase small subunit"/>
    <property type="match status" value="1"/>
</dbReference>
<dbReference type="SUPFAM" id="SSF52016">
    <property type="entry name" value="LeuD/IlvD-like"/>
    <property type="match status" value="1"/>
</dbReference>
<dbReference type="InterPro" id="IPR050075">
    <property type="entry name" value="LeuD"/>
</dbReference>
<comment type="pathway">
    <text evidence="3">Amino-acid biosynthesis; L-leucine biosynthesis; L-leucine from 3-methyl-2-oxobutanoate: step 2/4.</text>
</comment>
<evidence type="ECO:0000259" key="4">
    <source>
        <dbReference type="Pfam" id="PF00694"/>
    </source>
</evidence>
<dbReference type="PANTHER" id="PTHR43345">
    <property type="entry name" value="3-ISOPROPYLMALATE DEHYDRATASE SMALL SUBUNIT 2-RELATED-RELATED"/>
    <property type="match status" value="1"/>
</dbReference>
<dbReference type="AlphaFoldDB" id="A0A3D8P6A6"/>
<comment type="caution">
    <text evidence="5">The sequence shown here is derived from an EMBL/GenBank/DDBJ whole genome shotgun (WGS) entry which is preliminary data.</text>
</comment>
<dbReference type="EC" id="4.2.1.33" evidence="3"/>
<dbReference type="NCBIfam" id="TIGR02087">
    <property type="entry name" value="LEUD_arch"/>
    <property type="match status" value="1"/>
</dbReference>
<evidence type="ECO:0000313" key="6">
    <source>
        <dbReference type="Proteomes" id="UP000256329"/>
    </source>
</evidence>
<name>A0A3D8P6A6_9THEO</name>
<dbReference type="UniPathway" id="UPA00048">
    <property type="reaction ID" value="UER00071"/>
</dbReference>
<dbReference type="Pfam" id="PF00694">
    <property type="entry name" value="Aconitase_C"/>
    <property type="match status" value="1"/>
</dbReference>
<organism evidence="5 6">
    <name type="scientific">Ammonifex thiophilus</name>
    <dbReference type="NCBI Taxonomy" id="444093"/>
    <lineage>
        <taxon>Bacteria</taxon>
        <taxon>Bacillati</taxon>
        <taxon>Bacillota</taxon>
        <taxon>Clostridia</taxon>
        <taxon>Thermoanaerobacterales</taxon>
        <taxon>Thermoanaerobacteraceae</taxon>
        <taxon>Ammonifex</taxon>
    </lineage>
</organism>
<proteinExistence type="inferred from homology"/>
<evidence type="ECO:0000313" key="5">
    <source>
        <dbReference type="EMBL" id="RDV84272.1"/>
    </source>
</evidence>
<dbReference type="OrthoDB" id="9777465at2"/>
<dbReference type="InterPro" id="IPR033940">
    <property type="entry name" value="IPMI_Swivel"/>
</dbReference>
<comment type="catalytic activity">
    <reaction evidence="3">
        <text>(2R,3S)-3-isopropylmalate = (2S)-2-isopropylmalate</text>
        <dbReference type="Rhea" id="RHEA:32287"/>
        <dbReference type="ChEBI" id="CHEBI:1178"/>
        <dbReference type="ChEBI" id="CHEBI:35121"/>
        <dbReference type="EC" id="4.2.1.33"/>
    </reaction>
</comment>
<evidence type="ECO:0000256" key="1">
    <source>
        <dbReference type="ARBA" id="ARBA00009869"/>
    </source>
</evidence>
<accession>A0A3D8P6A6</accession>
<comment type="subunit">
    <text evidence="3">Heterodimer of LeuC and LeuD.</text>
</comment>
<keyword evidence="3" id="KW-0100">Branched-chain amino acid biosynthesis</keyword>
<dbReference type="Proteomes" id="UP000256329">
    <property type="component" value="Unassembled WGS sequence"/>
</dbReference>
<comment type="similarity">
    <text evidence="1 3">Belongs to the LeuD family. LeuD type 2 subfamily.</text>
</comment>
<dbReference type="Gene3D" id="3.20.19.10">
    <property type="entry name" value="Aconitase, domain 4"/>
    <property type="match status" value="1"/>
</dbReference>
<keyword evidence="2 3" id="KW-0456">Lyase</keyword>
<protein>
    <recommendedName>
        <fullName evidence="3">3-isopropylmalate dehydratase small subunit</fullName>
        <ecNumber evidence="3">4.2.1.33</ecNumber>
    </recommendedName>
    <alternativeName>
        <fullName evidence="3">Alpha-IPM isomerase</fullName>
        <shortName evidence="3">IPMI</shortName>
    </alternativeName>
    <alternativeName>
        <fullName evidence="3">Isopropylmalate isomerase</fullName>
    </alternativeName>
</protein>
<keyword evidence="3" id="KW-0432">Leucine biosynthesis</keyword>
<dbReference type="PANTHER" id="PTHR43345:SF2">
    <property type="entry name" value="3-ISOPROPYLMALATE DEHYDRATASE SMALL SUBUNIT 1"/>
    <property type="match status" value="1"/>
</dbReference>
<dbReference type="EMBL" id="QSLN01000002">
    <property type="protein sequence ID" value="RDV84272.1"/>
    <property type="molecule type" value="Genomic_DNA"/>
</dbReference>
<gene>
    <name evidence="3" type="primary">leuD</name>
    <name evidence="5" type="ORF">DXX99_02890</name>
</gene>
<dbReference type="InterPro" id="IPR000573">
    <property type="entry name" value="AconitaseA/IPMdHydase_ssu_swvl"/>
</dbReference>
<dbReference type="InterPro" id="IPR011827">
    <property type="entry name" value="LeuD_type2/HacB/DmdB"/>
</dbReference>
<evidence type="ECO:0000256" key="2">
    <source>
        <dbReference type="ARBA" id="ARBA00023239"/>
    </source>
</evidence>
<dbReference type="InterPro" id="IPR015928">
    <property type="entry name" value="Aconitase/3IPM_dehydase_swvl"/>
</dbReference>
<dbReference type="HAMAP" id="MF_01032">
    <property type="entry name" value="LeuD_type2"/>
    <property type="match status" value="1"/>
</dbReference>
<dbReference type="GO" id="GO:0003861">
    <property type="term" value="F:3-isopropylmalate dehydratase activity"/>
    <property type="evidence" value="ECO:0007669"/>
    <property type="project" value="UniProtKB-UniRule"/>
</dbReference>
<dbReference type="GO" id="GO:0009098">
    <property type="term" value="P:L-leucine biosynthetic process"/>
    <property type="evidence" value="ECO:0007669"/>
    <property type="project" value="UniProtKB-UniRule"/>
</dbReference>
<comment type="function">
    <text evidence="3">Catalyzes the isomerization between 2-isopropylmalate and 3-isopropylmalate, via the formation of 2-isopropylmaleate.</text>
</comment>
<reference evidence="5 6" key="1">
    <citation type="submission" date="2018-08" db="EMBL/GenBank/DDBJ databases">
        <title>Form III RuBisCO-mediated autotrophy in Thermodesulfobium bacteria.</title>
        <authorList>
            <person name="Toshchakov S.V."/>
            <person name="Kublanov I.V."/>
            <person name="Frolov E."/>
            <person name="Bonch-Osmolovskaya E.A."/>
            <person name="Tourova T.P."/>
            <person name="Chernych N.A."/>
            <person name="Lebedinsky A.V."/>
        </authorList>
    </citation>
    <scope>NUCLEOTIDE SEQUENCE [LARGE SCALE GENOMIC DNA]</scope>
    <source>
        <strain evidence="5 6">SR</strain>
    </source>
</reference>
<feature type="domain" description="Aconitase A/isopropylmalate dehydratase small subunit swivel" evidence="4">
    <location>
        <begin position="52"/>
        <end position="101"/>
    </location>
</feature>
<dbReference type="CDD" id="cd01577">
    <property type="entry name" value="IPMI_Swivel"/>
    <property type="match status" value="1"/>
</dbReference>